<dbReference type="STRING" id="360807.ERS852392_00470"/>
<dbReference type="InterPro" id="IPR029058">
    <property type="entry name" value="AB_hydrolase_fold"/>
</dbReference>
<gene>
    <name evidence="1" type="ORF">RIL183_00841</name>
</gene>
<dbReference type="InterPro" id="IPR024499">
    <property type="entry name" value="Mbeg1-like"/>
</dbReference>
<dbReference type="Proteomes" id="UP000049828">
    <property type="component" value="Unassembled WGS sequence"/>
</dbReference>
<dbReference type="AlphaFoldDB" id="A0A0M6WB99"/>
<dbReference type="Pfam" id="PF11187">
    <property type="entry name" value="Mbeg1-like"/>
    <property type="match status" value="1"/>
</dbReference>
<dbReference type="EMBL" id="CVRS01000016">
    <property type="protein sequence ID" value="CRL32926.1"/>
    <property type="molecule type" value="Genomic_DNA"/>
</dbReference>
<proteinExistence type="predicted"/>
<keyword evidence="2" id="KW-1185">Reference proteome</keyword>
<reference evidence="2" key="1">
    <citation type="submission" date="2015-05" db="EMBL/GenBank/DDBJ databases">
        <authorList>
            <consortium name="Pathogen Informatics"/>
        </authorList>
    </citation>
    <scope>NUCLEOTIDE SEQUENCE [LARGE SCALE GENOMIC DNA]</scope>
    <source>
        <strain evidence="2">L1-83</strain>
    </source>
</reference>
<evidence type="ECO:0000313" key="1">
    <source>
        <dbReference type="EMBL" id="CRL32926.1"/>
    </source>
</evidence>
<evidence type="ECO:0008006" key="3">
    <source>
        <dbReference type="Google" id="ProtNLM"/>
    </source>
</evidence>
<protein>
    <recommendedName>
        <fullName evidence="3">DUF2974 domain-containing protein</fullName>
    </recommendedName>
</protein>
<accession>A0A0M6WB99</accession>
<sequence length="395" mass="45352">MSNLMDYLDWRGDLTFREAPFNEVDNLILAQLVYVEFAGIVPAPGEEGTITVKEACELFFAAHDRKEIMERVSMTKTAAFVLEKMAQTERFCNAQLFGYINDISKEEQSQFSVVCVRLDDKSIYVSFSGTDNTIVGWRENFNMGYLSETPGQLKAVDYLNHMVKEDWKKIRVGGHSKGGNLSVYASVKCDRNIQKRIVKVYSNDGPGFSEEMIQSKEYQRMLPKIKTILPESSIVGMLLEHQEKFEVVKSSQSGIQQHDAMSWEVLGSHFVYVEEVAPQSILLDETMKKWIFQLTKEQREEIVDTVFSMLDDAKIYTVDDFYNSKWKKVQELMKAKSRLSPETQELFSQALRMLWKTGNQTVKKSVKQAVLEKVEEANSLFSNDKSKKSMKSSKK</sequence>
<evidence type="ECO:0000313" key="2">
    <source>
        <dbReference type="Proteomes" id="UP000049828"/>
    </source>
</evidence>
<dbReference type="SUPFAM" id="SSF53474">
    <property type="entry name" value="alpha/beta-Hydrolases"/>
    <property type="match status" value="1"/>
</dbReference>
<name>A0A0M6WB99_9FIRM</name>
<organism evidence="1 2">
    <name type="scientific">Roseburia inulinivorans</name>
    <dbReference type="NCBI Taxonomy" id="360807"/>
    <lineage>
        <taxon>Bacteria</taxon>
        <taxon>Bacillati</taxon>
        <taxon>Bacillota</taxon>
        <taxon>Clostridia</taxon>
        <taxon>Lachnospirales</taxon>
        <taxon>Lachnospiraceae</taxon>
        <taxon>Roseburia</taxon>
    </lineage>
</organism>
<dbReference type="RefSeq" id="WP_261292243.1">
    <property type="nucleotide sequence ID" value="NZ_CVRS01000016.1"/>
</dbReference>
<dbReference type="Gene3D" id="3.40.50.1820">
    <property type="entry name" value="alpha/beta hydrolase"/>
    <property type="match status" value="1"/>
</dbReference>